<feature type="region of interest" description="Disordered" evidence="1">
    <location>
        <begin position="121"/>
        <end position="148"/>
    </location>
</feature>
<dbReference type="AlphaFoldDB" id="A0A9P8P9R3"/>
<accession>A0A9P8P9R3</accession>
<proteinExistence type="predicted"/>
<dbReference type="Pfam" id="PF09428">
    <property type="entry name" value="DUF2011"/>
    <property type="match status" value="1"/>
</dbReference>
<dbReference type="Proteomes" id="UP000769157">
    <property type="component" value="Unassembled WGS sequence"/>
</dbReference>
<feature type="compositionally biased region" description="Basic residues" evidence="1">
    <location>
        <begin position="125"/>
        <end position="146"/>
    </location>
</feature>
<gene>
    <name evidence="2" type="ORF">OGAPHI_002938</name>
</gene>
<reference evidence="2" key="2">
    <citation type="submission" date="2021-01" db="EMBL/GenBank/DDBJ databases">
        <authorList>
            <person name="Schikora-Tamarit M.A."/>
        </authorList>
    </citation>
    <scope>NUCLEOTIDE SEQUENCE</scope>
    <source>
        <strain evidence="2">CBS6075</strain>
    </source>
</reference>
<name>A0A9P8P9R3_9ASCO</name>
<evidence type="ECO:0000313" key="3">
    <source>
        <dbReference type="Proteomes" id="UP000769157"/>
    </source>
</evidence>
<organism evidence="2 3">
    <name type="scientific">Ogataea philodendri</name>
    <dbReference type="NCBI Taxonomy" id="1378263"/>
    <lineage>
        <taxon>Eukaryota</taxon>
        <taxon>Fungi</taxon>
        <taxon>Dikarya</taxon>
        <taxon>Ascomycota</taxon>
        <taxon>Saccharomycotina</taxon>
        <taxon>Pichiomycetes</taxon>
        <taxon>Pichiales</taxon>
        <taxon>Pichiaceae</taxon>
        <taxon>Ogataea</taxon>
    </lineage>
</organism>
<dbReference type="RefSeq" id="XP_046062101.1">
    <property type="nucleotide sequence ID" value="XM_046203863.1"/>
</dbReference>
<dbReference type="GeneID" id="70234905"/>
<protein>
    <submittedName>
        <fullName evidence="2">Uncharacterized protein</fullName>
    </submittedName>
</protein>
<reference evidence="2" key="1">
    <citation type="journal article" date="2021" name="Open Biol.">
        <title>Shared evolutionary footprints suggest mitochondrial oxidative damage underlies multiple complex I losses in fungi.</title>
        <authorList>
            <person name="Schikora-Tamarit M.A."/>
            <person name="Marcet-Houben M."/>
            <person name="Nosek J."/>
            <person name="Gabaldon T."/>
        </authorList>
    </citation>
    <scope>NUCLEOTIDE SEQUENCE</scope>
    <source>
        <strain evidence="2">CBS6075</strain>
    </source>
</reference>
<keyword evidence="3" id="KW-1185">Reference proteome</keyword>
<dbReference type="EMBL" id="JAEUBE010000183">
    <property type="protein sequence ID" value="KAH3667289.1"/>
    <property type="molecule type" value="Genomic_DNA"/>
</dbReference>
<sequence length="174" mass="19772">MDTDNGYSFVPEFEFELVDVEDPGVAEESPVREFFPLFSGSDQVAVSLEDRQVDVDDRLVENVARPESYYFARYTAAEQQAFQQAAVDGRDVLQQSQKLVPSNYKVISISAVDEPVRVPLPPQQKARRGRKQRLAKIEAKKRKKQWTARVAQLAKLTRVKKTRRGGRKSKAKSS</sequence>
<comment type="caution">
    <text evidence="2">The sequence shown here is derived from an EMBL/GenBank/DDBJ whole genome shotgun (WGS) entry which is preliminary data.</text>
</comment>
<evidence type="ECO:0000313" key="2">
    <source>
        <dbReference type="EMBL" id="KAH3667289.1"/>
    </source>
</evidence>
<dbReference type="InterPro" id="IPR018555">
    <property type="entry name" value="C630.06c-like"/>
</dbReference>
<evidence type="ECO:0000256" key="1">
    <source>
        <dbReference type="SAM" id="MobiDB-lite"/>
    </source>
</evidence>